<evidence type="ECO:0000259" key="4">
    <source>
        <dbReference type="PROSITE" id="PS50043"/>
    </source>
</evidence>
<dbReference type="Gene3D" id="1.10.10.10">
    <property type="entry name" value="Winged helix-like DNA-binding domain superfamily/Winged helix DNA-binding domain"/>
    <property type="match status" value="1"/>
</dbReference>
<keyword evidence="3" id="KW-0804">Transcription</keyword>
<protein>
    <submittedName>
        <fullName evidence="5">LuxR C-terminal-related transcriptional regulator</fullName>
    </submittedName>
</protein>
<evidence type="ECO:0000313" key="6">
    <source>
        <dbReference type="Proteomes" id="UP001601288"/>
    </source>
</evidence>
<evidence type="ECO:0000256" key="3">
    <source>
        <dbReference type="ARBA" id="ARBA00023163"/>
    </source>
</evidence>
<name>A0ABW6LIM9_9ACTN</name>
<keyword evidence="6" id="KW-1185">Reference proteome</keyword>
<dbReference type="Proteomes" id="UP001601288">
    <property type="component" value="Unassembled WGS sequence"/>
</dbReference>
<dbReference type="SMART" id="SM00421">
    <property type="entry name" value="HTH_LUXR"/>
    <property type="match status" value="1"/>
</dbReference>
<dbReference type="PANTHER" id="PTHR44688">
    <property type="entry name" value="DNA-BINDING TRANSCRIPTIONAL ACTIVATOR DEVR_DOSR"/>
    <property type="match status" value="1"/>
</dbReference>
<dbReference type="Gene3D" id="1.25.40.10">
    <property type="entry name" value="Tetratricopeptide repeat domain"/>
    <property type="match status" value="1"/>
</dbReference>
<dbReference type="Pfam" id="PF00196">
    <property type="entry name" value="GerE"/>
    <property type="match status" value="1"/>
</dbReference>
<dbReference type="RefSeq" id="WP_358285772.1">
    <property type="nucleotide sequence ID" value="NZ_JBEYGJ010000024.1"/>
</dbReference>
<dbReference type="SUPFAM" id="SSF46894">
    <property type="entry name" value="C-terminal effector domain of the bipartite response regulators"/>
    <property type="match status" value="1"/>
</dbReference>
<dbReference type="InterPro" id="IPR019734">
    <property type="entry name" value="TPR_rpt"/>
</dbReference>
<dbReference type="EMBL" id="JBIAFP010000017">
    <property type="protein sequence ID" value="MFE9228280.1"/>
    <property type="molecule type" value="Genomic_DNA"/>
</dbReference>
<dbReference type="InterPro" id="IPR036388">
    <property type="entry name" value="WH-like_DNA-bd_sf"/>
</dbReference>
<evidence type="ECO:0000313" key="5">
    <source>
        <dbReference type="EMBL" id="MFE9228280.1"/>
    </source>
</evidence>
<dbReference type="SMART" id="SM00028">
    <property type="entry name" value="TPR"/>
    <property type="match status" value="3"/>
</dbReference>
<dbReference type="InterPro" id="IPR011990">
    <property type="entry name" value="TPR-like_helical_dom_sf"/>
</dbReference>
<dbReference type="SUPFAM" id="SSF48452">
    <property type="entry name" value="TPR-like"/>
    <property type="match status" value="1"/>
</dbReference>
<dbReference type="PRINTS" id="PR00038">
    <property type="entry name" value="HTHLUXR"/>
</dbReference>
<feature type="domain" description="HTH luxR-type" evidence="4">
    <location>
        <begin position="479"/>
        <end position="544"/>
    </location>
</feature>
<dbReference type="InterPro" id="IPR016032">
    <property type="entry name" value="Sig_transdc_resp-reg_C-effctor"/>
</dbReference>
<gene>
    <name evidence="5" type="ORF">ACFYM3_27360</name>
</gene>
<dbReference type="PROSITE" id="PS50043">
    <property type="entry name" value="HTH_LUXR_2"/>
    <property type="match status" value="1"/>
</dbReference>
<proteinExistence type="predicted"/>
<dbReference type="CDD" id="cd06170">
    <property type="entry name" value="LuxR_C_like"/>
    <property type="match status" value="1"/>
</dbReference>
<dbReference type="PANTHER" id="PTHR44688:SF16">
    <property type="entry name" value="DNA-BINDING TRANSCRIPTIONAL ACTIVATOR DEVR_DOSR"/>
    <property type="match status" value="1"/>
</dbReference>
<reference evidence="5 6" key="1">
    <citation type="submission" date="2024-10" db="EMBL/GenBank/DDBJ databases">
        <title>The Natural Products Discovery Center: Release of the First 8490 Sequenced Strains for Exploring Actinobacteria Biosynthetic Diversity.</title>
        <authorList>
            <person name="Kalkreuter E."/>
            <person name="Kautsar S.A."/>
            <person name="Yang D."/>
            <person name="Bader C.D."/>
            <person name="Teijaro C.N."/>
            <person name="Fluegel L."/>
            <person name="Davis C.M."/>
            <person name="Simpson J.R."/>
            <person name="Lauterbach L."/>
            <person name="Steele A.D."/>
            <person name="Gui C."/>
            <person name="Meng S."/>
            <person name="Li G."/>
            <person name="Viehrig K."/>
            <person name="Ye F."/>
            <person name="Su P."/>
            <person name="Kiefer A.F."/>
            <person name="Nichols A."/>
            <person name="Cepeda A.J."/>
            <person name="Yan W."/>
            <person name="Fan B."/>
            <person name="Jiang Y."/>
            <person name="Adhikari A."/>
            <person name="Zheng C.-J."/>
            <person name="Schuster L."/>
            <person name="Cowan T.M."/>
            <person name="Smanski M.J."/>
            <person name="Chevrette M.G."/>
            <person name="De Carvalho L.P.S."/>
            <person name="Shen B."/>
        </authorList>
    </citation>
    <scope>NUCLEOTIDE SEQUENCE [LARGE SCALE GENOMIC DNA]</scope>
    <source>
        <strain evidence="5 6">NPDC007066</strain>
    </source>
</reference>
<comment type="caution">
    <text evidence="5">The sequence shown here is derived from an EMBL/GenBank/DDBJ whole genome shotgun (WGS) entry which is preliminary data.</text>
</comment>
<dbReference type="InterPro" id="IPR000792">
    <property type="entry name" value="Tscrpt_reg_LuxR_C"/>
</dbReference>
<sequence length="546" mass="59435">MAAVDPLTQGRESYLRLAWRDAYEQMRAADRHARLEADDLDRMARSAYLIGAFDAAVESWERAHHAFLDRGDVAPAVRCAFWIGIILVLHGEQARGGGWLARAEHLLDDAALDCTEQGYLRIPGALRALDGGDPESARRSFVEITEIADRFDDADLRAFGRLGQGQALLARGRVVQGVSLLDEAMVAVTTGEVSPVAAGIIYCAVILACRSIFDLGRVQEWTAALSRWCAVQQDLQPYRGQCLVHRSEIMQLRGEWAEAMDEARLACEHLAAPPGDPAMGMALYQRAELFRLHGEFSEAESCYREALDKGHPAQPGLALLRLAQGRLDDAAAAIRRTLAETVGAVQERPRVLAGSVEIELAAGDVEAAQAAVDELGKIASGIDSPYLRALVAYAHGSVLLAASEPEAACVALRRAWAAWHEIDAPFEAARVRLRMARACRRIGDHDTAEMELDAARRVFEQLGATPAMEEARQLMGRTSYPNPGGLTPREVEVLRLVATGATNRDIADSLVISEKTVARHVSNMFTKLGVSSRAAATAYAYEHDLV</sequence>
<evidence type="ECO:0000256" key="2">
    <source>
        <dbReference type="ARBA" id="ARBA00023125"/>
    </source>
</evidence>
<keyword evidence="2" id="KW-0238">DNA-binding</keyword>
<dbReference type="PROSITE" id="PS00622">
    <property type="entry name" value="HTH_LUXR_1"/>
    <property type="match status" value="1"/>
</dbReference>
<organism evidence="5 6">
    <name type="scientific">Streptomyces massasporeus</name>
    <dbReference type="NCBI Taxonomy" id="67324"/>
    <lineage>
        <taxon>Bacteria</taxon>
        <taxon>Bacillati</taxon>
        <taxon>Actinomycetota</taxon>
        <taxon>Actinomycetes</taxon>
        <taxon>Kitasatosporales</taxon>
        <taxon>Streptomycetaceae</taxon>
        <taxon>Streptomyces</taxon>
    </lineage>
</organism>
<evidence type="ECO:0000256" key="1">
    <source>
        <dbReference type="ARBA" id="ARBA00023015"/>
    </source>
</evidence>
<accession>A0ABW6LIM9</accession>
<keyword evidence="1" id="KW-0805">Transcription regulation</keyword>